<dbReference type="GO" id="GO:0016020">
    <property type="term" value="C:membrane"/>
    <property type="evidence" value="ECO:0007669"/>
    <property type="project" value="UniProtKB-SubCell"/>
</dbReference>
<sequence length="244" mass="27746">MLVSFFAVSLVYGIVGTVVALILSPLQCIKILRQDTGHSYYSLFHTIIKEEGVLYFYRAAMLYAMMNFLSNFSFGIADVTSVFLSHNNPMLRLAVRIFVGGFVETLLTFYVEIKEILKNKEHYSKSEFVYFSEVSLLLLLRNSVVWIGSAVSMLLFELYHFNFYTAFLISLVLGLIFSVLSLPLDVFSTVMCGTSRKSFSENICVVYRSHKQKLFYGATIRTIQVTAFTIATAITGMILQLVYY</sequence>
<feature type="transmembrane region" description="Helical" evidence="4">
    <location>
        <begin position="53"/>
        <end position="73"/>
    </location>
</feature>
<dbReference type="Gene3D" id="1.50.40.10">
    <property type="entry name" value="Mitochondrial carrier domain"/>
    <property type="match status" value="1"/>
</dbReference>
<dbReference type="Pfam" id="PF00153">
    <property type="entry name" value="Mito_carr"/>
    <property type="match status" value="1"/>
</dbReference>
<gene>
    <name evidence="5" type="ORF">P857_396</name>
</gene>
<dbReference type="STRING" id="1401685.P857_396"/>
<feature type="transmembrane region" description="Helical" evidence="4">
    <location>
        <begin position="161"/>
        <end position="187"/>
    </location>
</feature>
<evidence type="ECO:0000256" key="1">
    <source>
        <dbReference type="ARBA" id="ARBA00004141"/>
    </source>
</evidence>
<dbReference type="Proteomes" id="UP000018951">
    <property type="component" value="Unassembled WGS sequence"/>
</dbReference>
<keyword evidence="2 4" id="KW-0812">Transmembrane</keyword>
<comment type="caution">
    <text evidence="5">The sequence shown here is derived from an EMBL/GenBank/DDBJ whole genome shotgun (WGS) entry which is preliminary data.</text>
</comment>
<name>W2V0V2_9RICK</name>
<feature type="transmembrane region" description="Helical" evidence="4">
    <location>
        <begin position="6"/>
        <end position="32"/>
    </location>
</feature>
<keyword evidence="4" id="KW-1133">Transmembrane helix</keyword>
<dbReference type="InterPro" id="IPR018108">
    <property type="entry name" value="MCP_transmembrane"/>
</dbReference>
<feature type="transmembrane region" description="Helical" evidence="4">
    <location>
        <begin position="218"/>
        <end position="243"/>
    </location>
</feature>
<dbReference type="SUPFAM" id="SSF103506">
    <property type="entry name" value="Mitochondrial carrier"/>
    <property type="match status" value="1"/>
</dbReference>
<feature type="transmembrane region" description="Helical" evidence="4">
    <location>
        <begin position="134"/>
        <end position="155"/>
    </location>
</feature>
<feature type="transmembrane region" description="Helical" evidence="4">
    <location>
        <begin position="93"/>
        <end position="113"/>
    </location>
</feature>
<evidence type="ECO:0000313" key="6">
    <source>
        <dbReference type="Proteomes" id="UP000018951"/>
    </source>
</evidence>
<proteinExistence type="predicted"/>
<protein>
    <submittedName>
        <fullName evidence="5">Uncharacterized protein</fullName>
    </submittedName>
</protein>
<accession>W2V0V2</accession>
<organism evidence="5 6">
    <name type="scientific">Candidatus Xenolissoclinum pacificiensis L6</name>
    <dbReference type="NCBI Taxonomy" id="1401685"/>
    <lineage>
        <taxon>Bacteria</taxon>
        <taxon>Pseudomonadati</taxon>
        <taxon>Pseudomonadota</taxon>
        <taxon>Alphaproteobacteria</taxon>
        <taxon>Rickettsiales</taxon>
        <taxon>Anaplasmataceae</taxon>
        <taxon>Candidatus Xenolissoclinum</taxon>
    </lineage>
</organism>
<reference evidence="5 6" key="1">
    <citation type="journal article" date="2013" name="PLoS ONE">
        <title>Bacterial endosymbiosis in a chordate host: long-term co-evolution and conservation of secondary metabolism.</title>
        <authorList>
            <person name="Kwan J.C."/>
            <person name="Schmidt E.W."/>
        </authorList>
    </citation>
    <scope>NUCLEOTIDE SEQUENCE [LARGE SCALE GENOMIC DNA]</scope>
    <source>
        <strain evidence="6">L6</strain>
    </source>
</reference>
<comment type="subcellular location">
    <subcellularLocation>
        <location evidence="1">Membrane</location>
        <topology evidence="1">Multi-pass membrane protein</topology>
    </subcellularLocation>
</comment>
<evidence type="ECO:0000256" key="3">
    <source>
        <dbReference type="ARBA" id="ARBA00023136"/>
    </source>
</evidence>
<evidence type="ECO:0000313" key="5">
    <source>
        <dbReference type="EMBL" id="ETO91272.1"/>
    </source>
</evidence>
<evidence type="ECO:0000256" key="2">
    <source>
        <dbReference type="ARBA" id="ARBA00022692"/>
    </source>
</evidence>
<dbReference type="InterPro" id="IPR023395">
    <property type="entry name" value="MCP_dom_sf"/>
</dbReference>
<keyword evidence="3 4" id="KW-0472">Membrane</keyword>
<dbReference type="EMBL" id="AXCJ01000007">
    <property type="protein sequence ID" value="ETO91272.1"/>
    <property type="molecule type" value="Genomic_DNA"/>
</dbReference>
<keyword evidence="6" id="KW-1185">Reference proteome</keyword>
<dbReference type="AlphaFoldDB" id="W2V0V2"/>
<evidence type="ECO:0000256" key="4">
    <source>
        <dbReference type="SAM" id="Phobius"/>
    </source>
</evidence>